<sequence length="85" mass="9139">MSPNILFVTIVSNCFGLRTSCMAALSTYMCESSTLGYSEAMAITLFLQNIDASKTLALSTEQSFPLRFLAVSNATRAIRSTSEAA</sequence>
<feature type="signal peptide" evidence="1">
    <location>
        <begin position="1"/>
        <end position="16"/>
    </location>
</feature>
<accession>A0A2P2MW05</accession>
<reference evidence="2" key="1">
    <citation type="submission" date="2018-02" db="EMBL/GenBank/DDBJ databases">
        <title>Rhizophora mucronata_Transcriptome.</title>
        <authorList>
            <person name="Meera S.P."/>
            <person name="Sreeshan A."/>
            <person name="Augustine A."/>
        </authorList>
    </citation>
    <scope>NUCLEOTIDE SEQUENCE</scope>
    <source>
        <tissue evidence="2">Leaf</tissue>
    </source>
</reference>
<keyword evidence="1" id="KW-0732">Signal</keyword>
<feature type="chain" id="PRO_5015180744" evidence="1">
    <location>
        <begin position="17"/>
        <end position="85"/>
    </location>
</feature>
<evidence type="ECO:0000313" key="2">
    <source>
        <dbReference type="EMBL" id="MBX34397.1"/>
    </source>
</evidence>
<name>A0A2P2MW05_RHIMU</name>
<protein>
    <submittedName>
        <fullName evidence="2">3-isopropylmalate dehydrogenase</fullName>
    </submittedName>
</protein>
<dbReference type="AlphaFoldDB" id="A0A2P2MW05"/>
<evidence type="ECO:0000256" key="1">
    <source>
        <dbReference type="SAM" id="SignalP"/>
    </source>
</evidence>
<dbReference type="EMBL" id="GGEC01053913">
    <property type="protein sequence ID" value="MBX34397.1"/>
    <property type="molecule type" value="Transcribed_RNA"/>
</dbReference>
<proteinExistence type="predicted"/>
<organism evidence="2">
    <name type="scientific">Rhizophora mucronata</name>
    <name type="common">Asiatic mangrove</name>
    <dbReference type="NCBI Taxonomy" id="61149"/>
    <lineage>
        <taxon>Eukaryota</taxon>
        <taxon>Viridiplantae</taxon>
        <taxon>Streptophyta</taxon>
        <taxon>Embryophyta</taxon>
        <taxon>Tracheophyta</taxon>
        <taxon>Spermatophyta</taxon>
        <taxon>Magnoliopsida</taxon>
        <taxon>eudicotyledons</taxon>
        <taxon>Gunneridae</taxon>
        <taxon>Pentapetalae</taxon>
        <taxon>rosids</taxon>
        <taxon>fabids</taxon>
        <taxon>Malpighiales</taxon>
        <taxon>Rhizophoraceae</taxon>
        <taxon>Rhizophora</taxon>
    </lineage>
</organism>